<dbReference type="InterPro" id="IPR036890">
    <property type="entry name" value="HATPase_C_sf"/>
</dbReference>
<evidence type="ECO:0000256" key="3">
    <source>
        <dbReference type="ARBA" id="ARBA00070941"/>
    </source>
</evidence>
<dbReference type="CDD" id="cd03484">
    <property type="entry name" value="MutL_Trans_hPMS_2_like"/>
    <property type="match status" value="1"/>
</dbReference>
<dbReference type="SUPFAM" id="SSF54211">
    <property type="entry name" value="Ribosomal protein S5 domain 2-like"/>
    <property type="match status" value="1"/>
</dbReference>
<dbReference type="InterPro" id="IPR042120">
    <property type="entry name" value="MutL_C_dimsub"/>
</dbReference>
<dbReference type="FunFam" id="3.30.565.10:FF:000014">
    <property type="entry name" value="Mismatch repair endonuclease pms1, putative"/>
    <property type="match status" value="1"/>
</dbReference>
<comment type="similarity">
    <text evidence="1">Belongs to the DNA mismatch repair MutL/HexB family.</text>
</comment>
<dbReference type="Proteomes" id="UP000769528">
    <property type="component" value="Unassembled WGS sequence"/>
</dbReference>
<dbReference type="SMART" id="SM01340">
    <property type="entry name" value="DNA_mis_repair"/>
    <property type="match status" value="1"/>
</dbReference>
<dbReference type="GO" id="GO:0016887">
    <property type="term" value="F:ATP hydrolysis activity"/>
    <property type="evidence" value="ECO:0007669"/>
    <property type="project" value="InterPro"/>
</dbReference>
<protein>
    <recommendedName>
        <fullName evidence="3">DNA mismatch repair protein PMS1</fullName>
    </recommendedName>
</protein>
<dbReference type="AlphaFoldDB" id="A0A9P8T8N5"/>
<dbReference type="InterPro" id="IPR037198">
    <property type="entry name" value="MutL_C_sf"/>
</dbReference>
<dbReference type="InterPro" id="IPR014790">
    <property type="entry name" value="MutL_C"/>
</dbReference>
<evidence type="ECO:0000259" key="6">
    <source>
        <dbReference type="SMART" id="SM01340"/>
    </source>
</evidence>
<dbReference type="InterPro" id="IPR002099">
    <property type="entry name" value="MutL/Mlh/PMS"/>
</dbReference>
<gene>
    <name evidence="7" type="ORF">WICMUC_005025</name>
</gene>
<dbReference type="PANTHER" id="PTHR10073:SF52">
    <property type="entry name" value="MISMATCH REPAIR ENDONUCLEASE PMS2"/>
    <property type="match status" value="1"/>
</dbReference>
<evidence type="ECO:0000256" key="2">
    <source>
        <dbReference type="ARBA" id="ARBA00022763"/>
    </source>
</evidence>
<accession>A0A9P8T8N5</accession>
<dbReference type="InterPro" id="IPR020568">
    <property type="entry name" value="Ribosomal_Su5_D2-typ_SF"/>
</dbReference>
<feature type="domain" description="DNA mismatch repair protein S5" evidence="6">
    <location>
        <begin position="214"/>
        <end position="353"/>
    </location>
</feature>
<evidence type="ECO:0000259" key="5">
    <source>
        <dbReference type="SMART" id="SM00853"/>
    </source>
</evidence>
<dbReference type="Gene3D" id="3.30.230.10">
    <property type="match status" value="1"/>
</dbReference>
<dbReference type="SMART" id="SM00853">
    <property type="entry name" value="MutL_C"/>
    <property type="match status" value="1"/>
</dbReference>
<evidence type="ECO:0000313" key="7">
    <source>
        <dbReference type="EMBL" id="KAH3669186.1"/>
    </source>
</evidence>
<name>A0A9P8T8N5_9ASCO</name>
<dbReference type="SUPFAM" id="SSF118116">
    <property type="entry name" value="DNA mismatch repair protein MutL"/>
    <property type="match status" value="1"/>
</dbReference>
<feature type="compositionally biased region" description="Acidic residues" evidence="4">
    <location>
        <begin position="488"/>
        <end position="501"/>
    </location>
</feature>
<dbReference type="Gene3D" id="3.30.565.10">
    <property type="entry name" value="Histidine kinase-like ATPase, C-terminal domain"/>
    <property type="match status" value="1"/>
</dbReference>
<dbReference type="InterPro" id="IPR038973">
    <property type="entry name" value="MutL/Mlh/Pms-like"/>
</dbReference>
<dbReference type="GO" id="GO:0140664">
    <property type="term" value="F:ATP-dependent DNA damage sensor activity"/>
    <property type="evidence" value="ECO:0007669"/>
    <property type="project" value="InterPro"/>
</dbReference>
<dbReference type="FunFam" id="3.30.1370.100:FF:000001">
    <property type="entry name" value="Mismatch repair endonuclease pms1, putative"/>
    <property type="match status" value="1"/>
</dbReference>
<keyword evidence="8" id="KW-1185">Reference proteome</keyword>
<dbReference type="GO" id="GO:0005524">
    <property type="term" value="F:ATP binding"/>
    <property type="evidence" value="ECO:0007669"/>
    <property type="project" value="InterPro"/>
</dbReference>
<reference evidence="7" key="1">
    <citation type="journal article" date="2021" name="Open Biol.">
        <title>Shared evolutionary footprints suggest mitochondrial oxidative damage underlies multiple complex I losses in fungi.</title>
        <authorList>
            <person name="Schikora-Tamarit M.A."/>
            <person name="Marcet-Houben M."/>
            <person name="Nosek J."/>
            <person name="Gabaldon T."/>
        </authorList>
    </citation>
    <scope>NUCLEOTIDE SEQUENCE</scope>
    <source>
        <strain evidence="7">CBS6341</strain>
    </source>
</reference>
<feature type="domain" description="MutL C-terminal dimerisation" evidence="5">
    <location>
        <begin position="791"/>
        <end position="938"/>
    </location>
</feature>
<dbReference type="GO" id="GO:0000710">
    <property type="term" value="P:meiotic mismatch repair"/>
    <property type="evidence" value="ECO:0007669"/>
    <property type="project" value="UniProtKB-ARBA"/>
</dbReference>
<keyword evidence="2" id="KW-0227">DNA damage</keyword>
<dbReference type="Pfam" id="PF13589">
    <property type="entry name" value="HATPase_c_3"/>
    <property type="match status" value="1"/>
</dbReference>
<organism evidence="7 8">
    <name type="scientific">Wickerhamomyces mucosus</name>
    <dbReference type="NCBI Taxonomy" id="1378264"/>
    <lineage>
        <taxon>Eukaryota</taxon>
        <taxon>Fungi</taxon>
        <taxon>Dikarya</taxon>
        <taxon>Ascomycota</taxon>
        <taxon>Saccharomycotina</taxon>
        <taxon>Saccharomycetes</taxon>
        <taxon>Phaffomycetales</taxon>
        <taxon>Wickerhamomycetaceae</taxon>
        <taxon>Wickerhamomyces</taxon>
    </lineage>
</organism>
<comment type="caution">
    <text evidence="7">The sequence shown here is derived from an EMBL/GenBank/DDBJ whole genome shotgun (WGS) entry which is preliminary data.</text>
</comment>
<feature type="region of interest" description="Disordered" evidence="4">
    <location>
        <begin position="486"/>
        <end position="505"/>
    </location>
</feature>
<dbReference type="Gene3D" id="3.30.1370.100">
    <property type="entry name" value="MutL, C-terminal domain, regulatory subdomain"/>
    <property type="match status" value="1"/>
</dbReference>
<dbReference type="InterPro" id="IPR013507">
    <property type="entry name" value="DNA_mismatch_S5_2-like"/>
</dbReference>
<evidence type="ECO:0000256" key="1">
    <source>
        <dbReference type="ARBA" id="ARBA00006082"/>
    </source>
</evidence>
<dbReference type="SUPFAM" id="SSF55874">
    <property type="entry name" value="ATPase domain of HSP90 chaperone/DNA topoisomerase II/histidine kinase"/>
    <property type="match status" value="1"/>
</dbReference>
<dbReference type="NCBIfam" id="TIGR00585">
    <property type="entry name" value="mutl"/>
    <property type="match status" value="1"/>
</dbReference>
<dbReference type="InterPro" id="IPR042121">
    <property type="entry name" value="MutL_C_regsub"/>
</dbReference>
<evidence type="ECO:0000313" key="8">
    <source>
        <dbReference type="Proteomes" id="UP000769528"/>
    </source>
</evidence>
<reference evidence="7" key="2">
    <citation type="submission" date="2021-01" db="EMBL/GenBank/DDBJ databases">
        <authorList>
            <person name="Schikora-Tamarit M.A."/>
        </authorList>
    </citation>
    <scope>NUCLEOTIDE SEQUENCE</scope>
    <source>
        <strain evidence="7">CBS6341</strain>
    </source>
</reference>
<proteinExistence type="inferred from homology"/>
<dbReference type="InterPro" id="IPR014721">
    <property type="entry name" value="Ribsml_uS5_D2-typ_fold_subgr"/>
</dbReference>
<dbReference type="GO" id="GO:0030983">
    <property type="term" value="F:mismatched DNA binding"/>
    <property type="evidence" value="ECO:0007669"/>
    <property type="project" value="InterPro"/>
</dbReference>
<dbReference type="Gene3D" id="3.30.1540.20">
    <property type="entry name" value="MutL, C-terminal domain, dimerisation subdomain"/>
    <property type="match status" value="1"/>
</dbReference>
<dbReference type="EMBL" id="JAEUBF010001336">
    <property type="protein sequence ID" value="KAH3669186.1"/>
    <property type="molecule type" value="Genomic_DNA"/>
</dbReference>
<sequence>MSINPISIEDIHRITSSQVIIDLTSAVKELVENSLDANANVIEIVFNNYGLNSIEIIDNGSGISDSDFEGVASKNHTSKISNFEDISKINTLGFRGEAINSLCSISHVKITTTQSPPKATILEFDSNGAITSQKVCSRVRGTTVCISNLFHSLPVRQKDFNKNFKREFSKCLTILQSYSIIHTGTKFSVFNINNKNKKHLVLKTQGMDQIKDNLLNVFGSNGAFGMIPIEIELNLNKFKSLSSFKIDPSGSLDYLIQVTGLISKNSNGFGRATNDRQYLYINKRPISLVKINKILNEVYKFYNLNQLPCFVLNFQIHPSFFDVNVTPDKRTILLHNESKVFEELKEQLIKFFDQQDYNLSKNFSSQQISSETSTFKDSLVEEEADEYDSTTSASFGNIFSFKDTQDTAVHDKSFTESLSTESLKVKSHLSFKHDNNKSSQVSYSEENGFTDKSYISDLNSSAQSEQKYLNVDGDENSDLEQISQVQEIEAEEEEEKEEESEIPVQAKRTRTLDLLSSLPISKKSKSIQPQPFKHLIKDNTKKITDIRDLGSFRNGATSISSSSSLRSRKTKQSTLEPILIKIGDEEVEEKASFKNGVLSFQDHQDKNDDKYDDDNGDEHYCSHCSDSDYTTDDHDHHQMKDVEPNLNEDSQAVRVNNGKEHGIEEHETEKQILEIDAGLDHKEGQLDTCEIEQIYAVEKDMSCRSSNRNDVAKDKIESLSRNKNLDAILNLQASALLPTKLLSTNDLLIGGNASKKKSSRQVAIDDISDQEMSEKTLTLTVSKNDFLNMKIIGQFNLGFILVIRNLKDLFIIDQHASDEKYNFEDLNKNTVFESQYLVKPKILELTVVDELTVIENEDVFTKNGFKFEVLEDNLPGSKIQLVSLPLSKKTLFDLNDFYELIYQIKENPGQCSSIRCSKISSMFAMRSCRKSIMVGKPLSFTSMSKVVKNLATLEKPWNCPHGRPTMRHLLELQSWDTFKEDYKL</sequence>
<dbReference type="Pfam" id="PF08676">
    <property type="entry name" value="MutL_C"/>
    <property type="match status" value="1"/>
</dbReference>
<dbReference type="OrthoDB" id="10263226at2759"/>
<dbReference type="CDD" id="cd16926">
    <property type="entry name" value="HATPase_MutL-MLH-PMS-like"/>
    <property type="match status" value="1"/>
</dbReference>
<dbReference type="GO" id="GO:0032389">
    <property type="term" value="C:MutLalpha complex"/>
    <property type="evidence" value="ECO:0007669"/>
    <property type="project" value="TreeGrafter"/>
</dbReference>
<dbReference type="Pfam" id="PF01119">
    <property type="entry name" value="DNA_mis_repair"/>
    <property type="match status" value="1"/>
</dbReference>
<evidence type="ECO:0000256" key="4">
    <source>
        <dbReference type="SAM" id="MobiDB-lite"/>
    </source>
</evidence>
<dbReference type="PANTHER" id="PTHR10073">
    <property type="entry name" value="DNA MISMATCH REPAIR PROTEIN MLH, PMS, MUTL"/>
    <property type="match status" value="1"/>
</dbReference>